<evidence type="ECO:0000259" key="4">
    <source>
        <dbReference type="PROSITE" id="PS51161"/>
    </source>
</evidence>
<organism evidence="5 6">
    <name type="scientific">Salmonella phage SE131</name>
    <dbReference type="NCBI Taxonomy" id="2081631"/>
    <lineage>
        <taxon>Viruses</taxon>
        <taxon>Duplodnaviria</taxon>
        <taxon>Heunggongvirae</taxon>
        <taxon>Uroviricota</taxon>
        <taxon>Caudoviricetes</taxon>
        <taxon>Grimontviridae</taxon>
        <taxon>Moazamivirus</taxon>
        <taxon>Moazamivirus SE131</taxon>
    </lineage>
</organism>
<dbReference type="RefSeq" id="YP_010672059.1">
    <property type="nucleotide sequence ID" value="NC_070974.1"/>
</dbReference>
<proteinExistence type="predicted"/>
<sequence length="99" mass="11223">MVKFMARQGGLIDFDVNQIIQSIMAAQEAVEMSSFDQALQIAMIVQGKYLHQLVVTPHEIDEEVEDLLMELNPKVARAYITRRVTKLVTQDFQNAASNQ</sequence>
<evidence type="ECO:0000256" key="3">
    <source>
        <dbReference type="PROSITE-ProRule" id="PRU00492"/>
    </source>
</evidence>
<dbReference type="GO" id="GO:0005524">
    <property type="term" value="F:ATP binding"/>
    <property type="evidence" value="ECO:0007669"/>
    <property type="project" value="UniProtKB-UniRule"/>
</dbReference>
<dbReference type="PROSITE" id="PS51161">
    <property type="entry name" value="ATP_CONE"/>
    <property type="match status" value="1"/>
</dbReference>
<evidence type="ECO:0000313" key="5">
    <source>
        <dbReference type="EMBL" id="AVJ48210.1"/>
    </source>
</evidence>
<dbReference type="Proteomes" id="UP000240649">
    <property type="component" value="Segment"/>
</dbReference>
<keyword evidence="1 3" id="KW-0547">Nucleotide-binding</keyword>
<keyword evidence="6" id="KW-1185">Reference proteome</keyword>
<reference evidence="5 6" key="1">
    <citation type="submission" date="2018-01" db="EMBL/GenBank/DDBJ databases">
        <title>Draft Genome Sequence of Salmonella Enteritidis Phage SE131.</title>
        <authorList>
            <person name="Kim Y."/>
            <person name="Han B.K."/>
            <person name="Kim H."/>
            <person name="Kim D."/>
        </authorList>
    </citation>
    <scope>NUCLEOTIDE SEQUENCE [LARGE SCALE GENOMIC DNA]</scope>
</reference>
<evidence type="ECO:0000256" key="1">
    <source>
        <dbReference type="ARBA" id="ARBA00022741"/>
    </source>
</evidence>
<dbReference type="KEGG" id="vg:77948329"/>
<name>A0A2P1CAG9_9CAUD</name>
<evidence type="ECO:0000313" key="6">
    <source>
        <dbReference type="Proteomes" id="UP000240649"/>
    </source>
</evidence>
<keyword evidence="2 3" id="KW-0067">ATP-binding</keyword>
<accession>A0A2P1CAG9</accession>
<feature type="domain" description="ATP-cone" evidence="4">
    <location>
        <begin position="2"/>
        <end position="97"/>
    </location>
</feature>
<protein>
    <recommendedName>
        <fullName evidence="4">ATP-cone domain-containing protein</fullName>
    </recommendedName>
</protein>
<evidence type="ECO:0000256" key="2">
    <source>
        <dbReference type="ARBA" id="ARBA00022840"/>
    </source>
</evidence>
<dbReference type="GeneID" id="77948329"/>
<dbReference type="EMBL" id="MG873442">
    <property type="protein sequence ID" value="AVJ48210.1"/>
    <property type="molecule type" value="Genomic_DNA"/>
</dbReference>
<dbReference type="InterPro" id="IPR005144">
    <property type="entry name" value="ATP-cone_dom"/>
</dbReference>
<dbReference type="Pfam" id="PF03477">
    <property type="entry name" value="ATP-cone"/>
    <property type="match status" value="1"/>
</dbReference>